<keyword evidence="10" id="KW-1185">Reference proteome</keyword>
<keyword evidence="3" id="KW-0813">Transport</keyword>
<feature type="transmembrane region" description="Helical" evidence="8">
    <location>
        <begin position="88"/>
        <end position="106"/>
    </location>
</feature>
<dbReference type="InterPro" id="IPR000522">
    <property type="entry name" value="ABC_transptr_permease_BtuC"/>
</dbReference>
<keyword evidence="7 8" id="KW-0472">Membrane</keyword>
<evidence type="ECO:0000256" key="5">
    <source>
        <dbReference type="ARBA" id="ARBA00022692"/>
    </source>
</evidence>
<dbReference type="EMBL" id="BSNX01000012">
    <property type="protein sequence ID" value="GLQ72075.1"/>
    <property type="molecule type" value="Genomic_DNA"/>
</dbReference>
<feature type="transmembrane region" description="Helical" evidence="8">
    <location>
        <begin position="58"/>
        <end position="76"/>
    </location>
</feature>
<evidence type="ECO:0000256" key="6">
    <source>
        <dbReference type="ARBA" id="ARBA00022989"/>
    </source>
</evidence>
<gene>
    <name evidence="9" type="ORF">GCM10007932_14350</name>
</gene>
<sequence length="325" mass="34987">MIRWYHWTALLGFIWVGFATWHVSAGAVVIPWDQIFSTLFGQSTEHEFVLYGYRMPRMLVASLVGGALALSGLLVQGVVRNPLASPDILGVTSGASFAVVVANIFFNDMPIHWLPVVALTGGAVSTLILLLLAKGLLDRPASFALVGIALAAVFSAGIDFLLVSFPLEINTSMVWLTGSVWGRNWTHVPTLVLWLLCLVPFAIYLAYKLDLLSLGDDTAHSLGVAVPFTRLFALVVSIALACVAVSICGNIGFIGLVAPHAARMMVRGSHLVLIPATILIGAVLLLSADLFARILLPPIELPAGVLTAFIGAPYFIYLLSRYKHW</sequence>
<dbReference type="RefSeq" id="WP_126607260.1">
    <property type="nucleotide sequence ID" value="NZ_AP025145.1"/>
</dbReference>
<comment type="subcellular location">
    <subcellularLocation>
        <location evidence="1">Cell membrane</location>
        <topology evidence="1">Multi-pass membrane protein</topology>
    </subcellularLocation>
</comment>
<keyword evidence="5 8" id="KW-0812">Transmembrane</keyword>
<dbReference type="Gene3D" id="1.10.3470.10">
    <property type="entry name" value="ABC transporter involved in vitamin B12 uptake, BtuC"/>
    <property type="match status" value="1"/>
</dbReference>
<dbReference type="CDD" id="cd06550">
    <property type="entry name" value="TM_ABC_iron-siderophores_like"/>
    <property type="match status" value="1"/>
</dbReference>
<keyword evidence="6 8" id="KW-1133">Transmembrane helix</keyword>
<feature type="transmembrane region" description="Helical" evidence="8">
    <location>
        <begin position="188"/>
        <end position="207"/>
    </location>
</feature>
<feature type="transmembrane region" description="Helical" evidence="8">
    <location>
        <begin position="6"/>
        <end position="30"/>
    </location>
</feature>
<evidence type="ECO:0000256" key="7">
    <source>
        <dbReference type="ARBA" id="ARBA00023136"/>
    </source>
</evidence>
<dbReference type="PANTHER" id="PTHR30472">
    <property type="entry name" value="FERRIC ENTEROBACTIN TRANSPORT SYSTEM PERMEASE PROTEIN"/>
    <property type="match status" value="1"/>
</dbReference>
<reference evidence="10" key="1">
    <citation type="journal article" date="2019" name="Int. J. Syst. Evol. Microbiol.">
        <title>The Global Catalogue of Microorganisms (GCM) 10K type strain sequencing project: providing services to taxonomists for standard genome sequencing and annotation.</title>
        <authorList>
            <consortium name="The Broad Institute Genomics Platform"/>
            <consortium name="The Broad Institute Genome Sequencing Center for Infectious Disease"/>
            <person name="Wu L."/>
            <person name="Ma J."/>
        </authorList>
    </citation>
    <scope>NUCLEOTIDE SEQUENCE [LARGE SCALE GENOMIC DNA]</scope>
    <source>
        <strain evidence="10">NBRC 15640</strain>
    </source>
</reference>
<feature type="transmembrane region" description="Helical" evidence="8">
    <location>
        <begin position="270"/>
        <end position="295"/>
    </location>
</feature>
<dbReference type="SUPFAM" id="SSF81345">
    <property type="entry name" value="ABC transporter involved in vitamin B12 uptake, BtuC"/>
    <property type="match status" value="1"/>
</dbReference>
<evidence type="ECO:0000256" key="3">
    <source>
        <dbReference type="ARBA" id="ARBA00022448"/>
    </source>
</evidence>
<dbReference type="PANTHER" id="PTHR30472:SF37">
    <property type="entry name" value="FE(3+) DICITRATE TRANSPORT SYSTEM PERMEASE PROTEIN FECD-RELATED"/>
    <property type="match status" value="1"/>
</dbReference>
<feature type="transmembrane region" description="Helical" evidence="8">
    <location>
        <begin position="301"/>
        <end position="319"/>
    </location>
</feature>
<dbReference type="AlphaFoldDB" id="A0AAV5NN66"/>
<evidence type="ECO:0000256" key="4">
    <source>
        <dbReference type="ARBA" id="ARBA00022475"/>
    </source>
</evidence>
<dbReference type="GO" id="GO:0005886">
    <property type="term" value="C:plasma membrane"/>
    <property type="evidence" value="ECO:0007669"/>
    <property type="project" value="UniProtKB-SubCell"/>
</dbReference>
<feature type="transmembrane region" description="Helical" evidence="8">
    <location>
        <begin position="113"/>
        <end position="137"/>
    </location>
</feature>
<evidence type="ECO:0000313" key="9">
    <source>
        <dbReference type="EMBL" id="GLQ72075.1"/>
    </source>
</evidence>
<name>A0AAV5NN66_9VIBR</name>
<feature type="transmembrane region" description="Helical" evidence="8">
    <location>
        <begin position="231"/>
        <end position="258"/>
    </location>
</feature>
<evidence type="ECO:0000256" key="1">
    <source>
        <dbReference type="ARBA" id="ARBA00004651"/>
    </source>
</evidence>
<proteinExistence type="inferred from homology"/>
<protein>
    <submittedName>
        <fullName evidence="9">Fe3+ dicitrate ABC transporter permease</fullName>
    </submittedName>
</protein>
<evidence type="ECO:0000256" key="8">
    <source>
        <dbReference type="SAM" id="Phobius"/>
    </source>
</evidence>
<accession>A0AAV5NN66</accession>
<dbReference type="GO" id="GO:0033214">
    <property type="term" value="P:siderophore-iron import into cell"/>
    <property type="evidence" value="ECO:0007669"/>
    <property type="project" value="TreeGrafter"/>
</dbReference>
<dbReference type="FunFam" id="1.10.3470.10:FF:000001">
    <property type="entry name" value="Vitamin B12 ABC transporter permease BtuC"/>
    <property type="match status" value="1"/>
</dbReference>
<feature type="transmembrane region" description="Helical" evidence="8">
    <location>
        <begin position="143"/>
        <end position="167"/>
    </location>
</feature>
<evidence type="ECO:0000256" key="2">
    <source>
        <dbReference type="ARBA" id="ARBA00007935"/>
    </source>
</evidence>
<comment type="similarity">
    <text evidence="2">Belongs to the binding-protein-dependent transport system permease family. FecCD subfamily.</text>
</comment>
<keyword evidence="4" id="KW-1003">Cell membrane</keyword>
<comment type="caution">
    <text evidence="9">The sequence shown here is derived from an EMBL/GenBank/DDBJ whole genome shotgun (WGS) entry which is preliminary data.</text>
</comment>
<dbReference type="GO" id="GO:0022857">
    <property type="term" value="F:transmembrane transporter activity"/>
    <property type="evidence" value="ECO:0007669"/>
    <property type="project" value="InterPro"/>
</dbReference>
<dbReference type="Pfam" id="PF01032">
    <property type="entry name" value="FecCD"/>
    <property type="match status" value="1"/>
</dbReference>
<organism evidence="9 10">
    <name type="scientific">Vibrio penaeicida</name>
    <dbReference type="NCBI Taxonomy" id="104609"/>
    <lineage>
        <taxon>Bacteria</taxon>
        <taxon>Pseudomonadati</taxon>
        <taxon>Pseudomonadota</taxon>
        <taxon>Gammaproteobacteria</taxon>
        <taxon>Vibrionales</taxon>
        <taxon>Vibrionaceae</taxon>
        <taxon>Vibrio</taxon>
    </lineage>
</organism>
<dbReference type="InterPro" id="IPR037294">
    <property type="entry name" value="ABC_BtuC-like"/>
</dbReference>
<dbReference type="Proteomes" id="UP001156690">
    <property type="component" value="Unassembled WGS sequence"/>
</dbReference>
<evidence type="ECO:0000313" key="10">
    <source>
        <dbReference type="Proteomes" id="UP001156690"/>
    </source>
</evidence>